<dbReference type="AlphaFoldDB" id="A0A7X2L0F0"/>
<dbReference type="Proteomes" id="UP000463051">
    <property type="component" value="Unassembled WGS sequence"/>
</dbReference>
<feature type="transmembrane region" description="Helical" evidence="1">
    <location>
        <begin position="69"/>
        <end position="87"/>
    </location>
</feature>
<dbReference type="Pfam" id="PF20128">
    <property type="entry name" value="DUF6518"/>
    <property type="match status" value="1"/>
</dbReference>
<feature type="transmembrane region" description="Helical" evidence="1">
    <location>
        <begin position="185"/>
        <end position="204"/>
    </location>
</feature>
<dbReference type="RefSeq" id="WP_154117657.1">
    <property type="nucleotide sequence ID" value="NZ_WJXB01000002.1"/>
</dbReference>
<evidence type="ECO:0000256" key="1">
    <source>
        <dbReference type="SAM" id="Phobius"/>
    </source>
</evidence>
<keyword evidence="1" id="KW-0812">Transmembrane</keyword>
<feature type="transmembrane region" description="Helical" evidence="1">
    <location>
        <begin position="99"/>
        <end position="122"/>
    </location>
</feature>
<feature type="transmembrane region" description="Helical" evidence="1">
    <location>
        <begin position="44"/>
        <end position="62"/>
    </location>
</feature>
<feature type="transmembrane region" description="Helical" evidence="1">
    <location>
        <begin position="158"/>
        <end position="176"/>
    </location>
</feature>
<feature type="transmembrane region" description="Helical" evidence="1">
    <location>
        <begin position="134"/>
        <end position="152"/>
    </location>
</feature>
<dbReference type="EMBL" id="WJXB01000002">
    <property type="protein sequence ID" value="MRN52657.1"/>
    <property type="molecule type" value="Genomic_DNA"/>
</dbReference>
<sequence length="209" mass="22752">MIHSVAQRQTMKLWKSIFFSVVIGIVVGILTVLGQGILPGNWNSLANSGTVWLIPTFFIGALGSRKLTAAINGILSLFGMVAGYYAYAMLIQDVSHSLYYILLWTGAAVVGGIIFGIAGHLWRQGRSWWRHCGSALLGGVFITEGLNLFIHIDDYRHMLAVGVVEIIVGLGLVLVLERTNRARGYALLLLLPVIILGLIGYQVLRSFAG</sequence>
<protein>
    <submittedName>
        <fullName evidence="2">Uncharacterized protein</fullName>
    </submittedName>
</protein>
<proteinExistence type="predicted"/>
<comment type="caution">
    <text evidence="2">The sequence shown here is derived from an EMBL/GenBank/DDBJ whole genome shotgun (WGS) entry which is preliminary data.</text>
</comment>
<keyword evidence="1" id="KW-1133">Transmembrane helix</keyword>
<dbReference type="InterPro" id="IPR045393">
    <property type="entry name" value="DUF6518"/>
</dbReference>
<reference evidence="2 3" key="1">
    <citation type="submission" date="2019-11" db="EMBL/GenBank/DDBJ databases">
        <title>Paenibacillus monticola sp. nov., a novel PGPR strain isolated from mountain sample in China.</title>
        <authorList>
            <person name="Zhao Q."/>
            <person name="Li H.-P."/>
            <person name="Zhang J.-L."/>
        </authorList>
    </citation>
    <scope>NUCLEOTIDE SEQUENCE [LARGE SCALE GENOMIC DNA]</scope>
    <source>
        <strain evidence="2 3">LC-T2</strain>
    </source>
</reference>
<evidence type="ECO:0000313" key="2">
    <source>
        <dbReference type="EMBL" id="MRN52657.1"/>
    </source>
</evidence>
<name>A0A7X2L0F0_9BACL</name>
<keyword evidence="1" id="KW-0472">Membrane</keyword>
<organism evidence="2 3">
    <name type="scientific">Paenibacillus monticola</name>
    <dbReference type="NCBI Taxonomy" id="2666075"/>
    <lineage>
        <taxon>Bacteria</taxon>
        <taxon>Bacillati</taxon>
        <taxon>Bacillota</taxon>
        <taxon>Bacilli</taxon>
        <taxon>Bacillales</taxon>
        <taxon>Paenibacillaceae</taxon>
        <taxon>Paenibacillus</taxon>
    </lineage>
</organism>
<evidence type="ECO:0000313" key="3">
    <source>
        <dbReference type="Proteomes" id="UP000463051"/>
    </source>
</evidence>
<feature type="transmembrane region" description="Helical" evidence="1">
    <location>
        <begin position="17"/>
        <end position="38"/>
    </location>
</feature>
<gene>
    <name evidence="2" type="ORF">GJB61_06555</name>
</gene>
<accession>A0A7X2L0F0</accession>
<keyword evidence="3" id="KW-1185">Reference proteome</keyword>